<dbReference type="RefSeq" id="XP_001326309.1">
    <property type="nucleotide sequence ID" value="XM_001326274.1"/>
</dbReference>
<keyword evidence="2" id="KW-1185">Reference proteome</keyword>
<dbReference type="OrthoDB" id="10621154at2759"/>
<gene>
    <name evidence="1" type="ORF">TVAG_351340</name>
</gene>
<dbReference type="VEuPathDB" id="TrichDB:TVAGG3_0260820"/>
<reference evidence="1" key="2">
    <citation type="journal article" date="2007" name="Science">
        <title>Draft genome sequence of the sexually transmitted pathogen Trichomonas vaginalis.</title>
        <authorList>
            <person name="Carlton J.M."/>
            <person name="Hirt R.P."/>
            <person name="Silva J.C."/>
            <person name="Delcher A.L."/>
            <person name="Schatz M."/>
            <person name="Zhao Q."/>
            <person name="Wortman J.R."/>
            <person name="Bidwell S.L."/>
            <person name="Alsmark U.C.M."/>
            <person name="Besteiro S."/>
            <person name="Sicheritz-Ponten T."/>
            <person name="Noel C.J."/>
            <person name="Dacks J.B."/>
            <person name="Foster P.G."/>
            <person name="Simillion C."/>
            <person name="Van de Peer Y."/>
            <person name="Miranda-Saavedra D."/>
            <person name="Barton G.J."/>
            <person name="Westrop G.D."/>
            <person name="Mueller S."/>
            <person name="Dessi D."/>
            <person name="Fiori P.L."/>
            <person name="Ren Q."/>
            <person name="Paulsen I."/>
            <person name="Zhang H."/>
            <person name="Bastida-Corcuera F.D."/>
            <person name="Simoes-Barbosa A."/>
            <person name="Brown M.T."/>
            <person name="Hayes R.D."/>
            <person name="Mukherjee M."/>
            <person name="Okumura C.Y."/>
            <person name="Schneider R."/>
            <person name="Smith A.J."/>
            <person name="Vanacova S."/>
            <person name="Villalvazo M."/>
            <person name="Haas B.J."/>
            <person name="Pertea M."/>
            <person name="Feldblyum T.V."/>
            <person name="Utterback T.R."/>
            <person name="Shu C.L."/>
            <person name="Osoegawa K."/>
            <person name="de Jong P.J."/>
            <person name="Hrdy I."/>
            <person name="Horvathova L."/>
            <person name="Zubacova Z."/>
            <person name="Dolezal P."/>
            <person name="Malik S.B."/>
            <person name="Logsdon J.M. Jr."/>
            <person name="Henze K."/>
            <person name="Gupta A."/>
            <person name="Wang C.C."/>
            <person name="Dunne R.L."/>
            <person name="Upcroft J.A."/>
            <person name="Upcroft P."/>
            <person name="White O."/>
            <person name="Salzberg S.L."/>
            <person name="Tang P."/>
            <person name="Chiu C.-H."/>
            <person name="Lee Y.-S."/>
            <person name="Embley T.M."/>
            <person name="Coombs G.H."/>
            <person name="Mottram J.C."/>
            <person name="Tachezy J."/>
            <person name="Fraser-Liggett C.M."/>
            <person name="Johnson P.J."/>
        </authorList>
    </citation>
    <scope>NUCLEOTIDE SEQUENCE [LARGE SCALE GENOMIC DNA]</scope>
    <source>
        <strain evidence="1">G3</strain>
    </source>
</reference>
<evidence type="ECO:0000313" key="2">
    <source>
        <dbReference type="Proteomes" id="UP000001542"/>
    </source>
</evidence>
<dbReference type="AlphaFoldDB" id="A2DZL8"/>
<proteinExistence type="predicted"/>
<sequence>MKAGRPTYRVKAKWVTFQGPEDETFFELDQRGELIKVNKKELKPHHTKKISCLPESLSIADYIKSVQTYQQPAVVPSAPLPSIPNIETAITVPEMNKAYSEMDFYFNNSIEDDTVVGDFADFIVF</sequence>
<reference evidence="1" key="1">
    <citation type="submission" date="2006-10" db="EMBL/GenBank/DDBJ databases">
        <authorList>
            <person name="Amadeo P."/>
            <person name="Zhao Q."/>
            <person name="Wortman J."/>
            <person name="Fraser-Liggett C."/>
            <person name="Carlton J."/>
        </authorList>
    </citation>
    <scope>NUCLEOTIDE SEQUENCE</scope>
    <source>
        <strain evidence="1">G3</strain>
    </source>
</reference>
<protein>
    <submittedName>
        <fullName evidence="1">Uncharacterized protein</fullName>
    </submittedName>
</protein>
<accession>A2DZL8</accession>
<dbReference type="Proteomes" id="UP000001542">
    <property type="component" value="Unassembled WGS sequence"/>
</dbReference>
<dbReference type="EMBL" id="DS113275">
    <property type="protein sequence ID" value="EAY14086.1"/>
    <property type="molecule type" value="Genomic_DNA"/>
</dbReference>
<dbReference type="KEGG" id="tva:4772070"/>
<name>A2DZL8_TRIV3</name>
<organism evidence="1 2">
    <name type="scientific">Trichomonas vaginalis (strain ATCC PRA-98 / G3)</name>
    <dbReference type="NCBI Taxonomy" id="412133"/>
    <lineage>
        <taxon>Eukaryota</taxon>
        <taxon>Metamonada</taxon>
        <taxon>Parabasalia</taxon>
        <taxon>Trichomonadida</taxon>
        <taxon>Trichomonadidae</taxon>
        <taxon>Trichomonas</taxon>
    </lineage>
</organism>
<dbReference type="InParanoid" id="A2DZL8"/>
<evidence type="ECO:0000313" key="1">
    <source>
        <dbReference type="EMBL" id="EAY14086.1"/>
    </source>
</evidence>
<dbReference type="VEuPathDB" id="TrichDB:TVAG_351340"/>